<evidence type="ECO:0000313" key="1">
    <source>
        <dbReference type="EMBL" id="JAD81075.1"/>
    </source>
</evidence>
<accession>A0A0A9D601</accession>
<reference evidence="1" key="2">
    <citation type="journal article" date="2015" name="Data Brief">
        <title>Shoot transcriptome of the giant reed, Arundo donax.</title>
        <authorList>
            <person name="Barrero R.A."/>
            <person name="Guerrero F.D."/>
            <person name="Moolhuijzen P."/>
            <person name="Goolsby J.A."/>
            <person name="Tidwell J."/>
            <person name="Bellgard S.E."/>
            <person name="Bellgard M.I."/>
        </authorList>
    </citation>
    <scope>NUCLEOTIDE SEQUENCE</scope>
    <source>
        <tissue evidence="1">Shoot tissue taken approximately 20 cm above the soil surface</tissue>
    </source>
</reference>
<sequence length="66" mass="7571">MKQNSQRTYKAVILLTKSHFPTTFHDMLSSTHHIDIQCHQHVFLQPAPSDPCHLSEVPKTEKSLTC</sequence>
<reference evidence="1" key="1">
    <citation type="submission" date="2014-09" db="EMBL/GenBank/DDBJ databases">
        <authorList>
            <person name="Magalhaes I.L.F."/>
            <person name="Oliveira U."/>
            <person name="Santos F.R."/>
            <person name="Vidigal T.H.D.A."/>
            <person name="Brescovit A.D."/>
            <person name="Santos A.J."/>
        </authorList>
    </citation>
    <scope>NUCLEOTIDE SEQUENCE</scope>
    <source>
        <tissue evidence="1">Shoot tissue taken approximately 20 cm above the soil surface</tissue>
    </source>
</reference>
<proteinExistence type="predicted"/>
<protein>
    <submittedName>
        <fullName evidence="1">Uncharacterized protein</fullName>
    </submittedName>
</protein>
<dbReference type="AlphaFoldDB" id="A0A0A9D601"/>
<name>A0A0A9D601_ARUDO</name>
<organism evidence="1">
    <name type="scientific">Arundo donax</name>
    <name type="common">Giant reed</name>
    <name type="synonym">Donax arundinaceus</name>
    <dbReference type="NCBI Taxonomy" id="35708"/>
    <lineage>
        <taxon>Eukaryota</taxon>
        <taxon>Viridiplantae</taxon>
        <taxon>Streptophyta</taxon>
        <taxon>Embryophyta</taxon>
        <taxon>Tracheophyta</taxon>
        <taxon>Spermatophyta</taxon>
        <taxon>Magnoliopsida</taxon>
        <taxon>Liliopsida</taxon>
        <taxon>Poales</taxon>
        <taxon>Poaceae</taxon>
        <taxon>PACMAD clade</taxon>
        <taxon>Arundinoideae</taxon>
        <taxon>Arundineae</taxon>
        <taxon>Arundo</taxon>
    </lineage>
</organism>
<dbReference type="EMBL" id="GBRH01216820">
    <property type="protein sequence ID" value="JAD81075.1"/>
    <property type="molecule type" value="Transcribed_RNA"/>
</dbReference>